<dbReference type="PANTHER" id="PTHR36118">
    <property type="entry name" value="ION-TRANSLOCATING OXIDOREDUCTASE COMPLEX SUBUNIT G"/>
    <property type="match status" value="1"/>
</dbReference>
<protein>
    <recommendedName>
        <fullName evidence="6">Ion-translocating oxidoreductase complex subunit G</fullName>
        <ecNumber evidence="6">7.-.-.-</ecNumber>
    </recommendedName>
    <alternativeName>
        <fullName evidence="6">Rnf electron transport complex subunit G</fullName>
    </alternativeName>
</protein>
<keyword evidence="6" id="KW-1278">Translocase</keyword>
<dbReference type="GO" id="GO:0009055">
    <property type="term" value="F:electron transfer activity"/>
    <property type="evidence" value="ECO:0007669"/>
    <property type="project" value="InterPro"/>
</dbReference>
<comment type="subunit">
    <text evidence="6">The complex is composed of six subunits: RnfA, RnfB, RnfC, RnfD, RnfE and RnfG.</text>
</comment>
<comment type="similarity">
    <text evidence="6">Belongs to the RnfG family.</text>
</comment>
<dbReference type="STRING" id="173990.SAMN05660691_02278"/>
<comment type="function">
    <text evidence="6">Part of a membrane-bound complex that couples electron transfer with translocation of ions across the membrane.</text>
</comment>
<gene>
    <name evidence="6" type="primary">rnfG</name>
    <name evidence="8" type="ORF">SAMN05660691_02278</name>
</gene>
<sequence>MIRAISKNALALGAAAVFCVAILSLVNQQTAPRISEQLLASKLAILSEVLPGVDASQSLLQDCLLVTNEALLGRSSAQAVYRWRQNGELAGFIVETTAPNGYSGNIDLIVALTPDGTILGSRVLDHKETPGLGDKIEARRSPWIFSFSGKTVTDDNAGKWTVRKDGGDFDQFTGATITPRAVIHAVRNAALLIQQQPELADIPANCAL</sequence>
<keyword evidence="3 6" id="KW-0285">Flavoprotein</keyword>
<dbReference type="SMART" id="SM00900">
    <property type="entry name" value="FMN_bind"/>
    <property type="match status" value="1"/>
</dbReference>
<evidence type="ECO:0000256" key="6">
    <source>
        <dbReference type="HAMAP-Rule" id="MF_00479"/>
    </source>
</evidence>
<keyword evidence="6" id="KW-1133">Transmembrane helix</keyword>
<dbReference type="NCBIfam" id="TIGR01947">
    <property type="entry name" value="rnfG"/>
    <property type="match status" value="1"/>
</dbReference>
<feature type="domain" description="FMN-binding" evidence="7">
    <location>
        <begin position="101"/>
        <end position="193"/>
    </location>
</feature>
<dbReference type="NCBIfam" id="NF002519">
    <property type="entry name" value="PRK01908.1"/>
    <property type="match status" value="1"/>
</dbReference>
<keyword evidence="6" id="KW-0997">Cell inner membrane</keyword>
<dbReference type="InterPro" id="IPR010209">
    <property type="entry name" value="Ion_transpt_RnfG/RsxG"/>
</dbReference>
<dbReference type="Pfam" id="PF04205">
    <property type="entry name" value="FMN_bind"/>
    <property type="match status" value="1"/>
</dbReference>
<dbReference type="PANTHER" id="PTHR36118:SF1">
    <property type="entry name" value="ION-TRANSLOCATING OXIDOREDUCTASE COMPLEX SUBUNIT G"/>
    <property type="match status" value="1"/>
</dbReference>
<name>A0A1H6M5B2_9GAMM</name>
<evidence type="ECO:0000256" key="5">
    <source>
        <dbReference type="ARBA" id="ARBA00022982"/>
    </source>
</evidence>
<dbReference type="GO" id="GO:0010181">
    <property type="term" value="F:FMN binding"/>
    <property type="evidence" value="ECO:0007669"/>
    <property type="project" value="InterPro"/>
</dbReference>
<dbReference type="HAMAP" id="MF_00479">
    <property type="entry name" value="RsxG_RnfG"/>
    <property type="match status" value="1"/>
</dbReference>
<evidence type="ECO:0000313" key="9">
    <source>
        <dbReference type="Proteomes" id="UP000199371"/>
    </source>
</evidence>
<comment type="subcellular location">
    <subcellularLocation>
        <location evidence="6">Cell inner membrane</location>
        <topology evidence="6">Single-pass membrane protein</topology>
    </subcellularLocation>
</comment>
<dbReference type="OrthoDB" id="9784165at2"/>
<keyword evidence="4 6" id="KW-0288">FMN</keyword>
<keyword evidence="5 6" id="KW-0249">Electron transport</keyword>
<dbReference type="PIRSF" id="PIRSF006091">
    <property type="entry name" value="E_trnsport_RnfG"/>
    <property type="match status" value="1"/>
</dbReference>
<keyword evidence="9" id="KW-1185">Reference proteome</keyword>
<keyword evidence="2 6" id="KW-0597">Phosphoprotein</keyword>
<dbReference type="EMBL" id="FNXF01000008">
    <property type="protein sequence ID" value="SEH94094.1"/>
    <property type="molecule type" value="Genomic_DNA"/>
</dbReference>
<dbReference type="Proteomes" id="UP000199371">
    <property type="component" value="Unassembled WGS sequence"/>
</dbReference>
<keyword evidence="6" id="KW-0812">Transmembrane</keyword>
<keyword evidence="6" id="KW-1003">Cell membrane</keyword>
<evidence type="ECO:0000256" key="3">
    <source>
        <dbReference type="ARBA" id="ARBA00022630"/>
    </source>
</evidence>
<feature type="modified residue" description="FMN phosphoryl threonine" evidence="6">
    <location>
        <position position="176"/>
    </location>
</feature>
<accession>A0A1H6M5B2</accession>
<evidence type="ECO:0000256" key="1">
    <source>
        <dbReference type="ARBA" id="ARBA00022448"/>
    </source>
</evidence>
<proteinExistence type="inferred from homology"/>
<dbReference type="GO" id="GO:0005886">
    <property type="term" value="C:plasma membrane"/>
    <property type="evidence" value="ECO:0007669"/>
    <property type="project" value="UniProtKB-SubCell"/>
</dbReference>
<evidence type="ECO:0000313" key="8">
    <source>
        <dbReference type="EMBL" id="SEH94094.1"/>
    </source>
</evidence>
<reference evidence="9" key="1">
    <citation type="submission" date="2016-10" db="EMBL/GenBank/DDBJ databases">
        <authorList>
            <person name="Varghese N."/>
            <person name="Submissions S."/>
        </authorList>
    </citation>
    <scope>NUCLEOTIDE SEQUENCE [LARGE SCALE GENOMIC DNA]</scope>
    <source>
        <strain evidence="9">DSM 17616</strain>
    </source>
</reference>
<evidence type="ECO:0000256" key="4">
    <source>
        <dbReference type="ARBA" id="ARBA00022643"/>
    </source>
</evidence>
<dbReference type="GO" id="GO:0022900">
    <property type="term" value="P:electron transport chain"/>
    <property type="evidence" value="ECO:0007669"/>
    <property type="project" value="UniProtKB-UniRule"/>
</dbReference>
<keyword evidence="1 6" id="KW-0813">Transport</keyword>
<evidence type="ECO:0000259" key="7">
    <source>
        <dbReference type="SMART" id="SM00900"/>
    </source>
</evidence>
<dbReference type="AlphaFoldDB" id="A0A1H6M5B2"/>
<evidence type="ECO:0000256" key="2">
    <source>
        <dbReference type="ARBA" id="ARBA00022553"/>
    </source>
</evidence>
<dbReference type="EC" id="7.-.-.-" evidence="6"/>
<dbReference type="InterPro" id="IPR007329">
    <property type="entry name" value="FMN-bd"/>
</dbReference>
<dbReference type="RefSeq" id="WP_092793368.1">
    <property type="nucleotide sequence ID" value="NZ_DASWWU010000011.1"/>
</dbReference>
<keyword evidence="6" id="KW-0472">Membrane</keyword>
<comment type="cofactor">
    <cofactor evidence="6">
        <name>FMN</name>
        <dbReference type="ChEBI" id="CHEBI:58210"/>
    </cofactor>
</comment>
<organism evidence="8 9">
    <name type="scientific">Rheinheimera pacifica</name>
    <dbReference type="NCBI Taxonomy" id="173990"/>
    <lineage>
        <taxon>Bacteria</taxon>
        <taxon>Pseudomonadati</taxon>
        <taxon>Pseudomonadota</taxon>
        <taxon>Gammaproteobacteria</taxon>
        <taxon>Chromatiales</taxon>
        <taxon>Chromatiaceae</taxon>
        <taxon>Rheinheimera</taxon>
    </lineage>
</organism>